<accession>X8CG57</accession>
<evidence type="ECO:0000313" key="2">
    <source>
        <dbReference type="EMBL" id="EUA54433.1"/>
    </source>
</evidence>
<proteinExistence type="predicted"/>
<dbReference type="InterPro" id="IPR000172">
    <property type="entry name" value="GMC_OxRdtase_N"/>
</dbReference>
<dbReference type="Pfam" id="PF00732">
    <property type="entry name" value="GMC_oxred_N"/>
    <property type="match status" value="1"/>
</dbReference>
<protein>
    <submittedName>
        <fullName evidence="2">GMC oxidoreductase family protein</fullName>
    </submittedName>
</protein>
<comment type="caution">
    <text evidence="2">The sequence shown here is derived from an EMBL/GenBank/DDBJ whole genome shotgun (WGS) entry which is preliminary data.</text>
</comment>
<dbReference type="GO" id="GO:0050660">
    <property type="term" value="F:flavin adenine dinucleotide binding"/>
    <property type="evidence" value="ECO:0007669"/>
    <property type="project" value="InterPro"/>
</dbReference>
<feature type="domain" description="Glucose-methanol-choline oxidoreductase N-terminal" evidence="1">
    <location>
        <begin position="2"/>
        <end position="71"/>
    </location>
</feature>
<dbReference type="EMBL" id="JAOB01000032">
    <property type="protein sequence ID" value="EUA54433.1"/>
    <property type="molecule type" value="Genomic_DNA"/>
</dbReference>
<evidence type="ECO:0000259" key="1">
    <source>
        <dbReference type="Pfam" id="PF00732"/>
    </source>
</evidence>
<dbReference type="InterPro" id="IPR036188">
    <property type="entry name" value="FAD/NAD-bd_sf"/>
</dbReference>
<gene>
    <name evidence="2" type="ORF">I553_1523</name>
</gene>
<reference evidence="2" key="1">
    <citation type="submission" date="2014-01" db="EMBL/GenBank/DDBJ databases">
        <authorList>
            <person name="Brown-Elliot B."/>
            <person name="Wallace R."/>
            <person name="Lenaerts A."/>
            <person name="Ordway D."/>
            <person name="DeGroote M.A."/>
            <person name="Parker T."/>
            <person name="Sizemore C."/>
            <person name="Tallon L.J."/>
            <person name="Sadzewicz L.K."/>
            <person name="Sengamalay N."/>
            <person name="Fraser C.M."/>
            <person name="Hine E."/>
            <person name="Shefchek K.A."/>
            <person name="Das S.P."/>
            <person name="Tettelin H."/>
        </authorList>
    </citation>
    <scope>NUCLEOTIDE SEQUENCE [LARGE SCALE GENOMIC DNA]</scope>
    <source>
        <strain evidence="2">4042</strain>
    </source>
</reference>
<dbReference type="PATRIC" id="fig|1299334.3.peg.3333"/>
<organism evidence="2">
    <name type="scientific">Mycobacterium xenopi 4042</name>
    <dbReference type="NCBI Taxonomy" id="1299334"/>
    <lineage>
        <taxon>Bacteria</taxon>
        <taxon>Bacillati</taxon>
        <taxon>Actinomycetota</taxon>
        <taxon>Actinomycetes</taxon>
        <taxon>Mycobacteriales</taxon>
        <taxon>Mycobacteriaceae</taxon>
        <taxon>Mycobacterium</taxon>
    </lineage>
</organism>
<dbReference type="SUPFAM" id="SSF51905">
    <property type="entry name" value="FAD/NAD(P)-binding domain"/>
    <property type="match status" value="1"/>
</dbReference>
<name>X8CG57_MYCXE</name>
<dbReference type="AlphaFoldDB" id="X8CG57"/>
<sequence>MEIRANCMAGRIELDKHGKACGVTYFGAHGGQERFQRAKVIAVAGYSIETPRLLLNSTSGRFPHGLCNNNDQVGRYVMVQGATQSAGRWPDEMRMYKAPPPEVSSEQFYETDPDRGFARGFSIQTVSPLPIAWAEHVLAAGHWGRRCASTCVTTTTGPPSGCSTSCCRCPTTGSRWPTRPINTACRSRNSTTRYATTTRRTWRTPPR</sequence>
<dbReference type="GO" id="GO:0016614">
    <property type="term" value="F:oxidoreductase activity, acting on CH-OH group of donors"/>
    <property type="evidence" value="ECO:0007669"/>
    <property type="project" value="InterPro"/>
</dbReference>